<dbReference type="GO" id="GO:0008270">
    <property type="term" value="F:zinc ion binding"/>
    <property type="evidence" value="ECO:0007669"/>
    <property type="project" value="UniProtKB-KW"/>
</dbReference>
<keyword evidence="4" id="KW-0863">Zinc-finger</keyword>
<feature type="transmembrane region" description="Helical" evidence="13">
    <location>
        <begin position="255"/>
        <end position="272"/>
    </location>
</feature>
<dbReference type="KEGG" id="btab:109043881"/>
<evidence type="ECO:0000313" key="15">
    <source>
        <dbReference type="EMBL" id="CAH0396142.1"/>
    </source>
</evidence>
<feature type="transmembrane region" description="Helical" evidence="13">
    <location>
        <begin position="113"/>
        <end position="133"/>
    </location>
</feature>
<keyword evidence="7 13" id="KW-0472">Membrane</keyword>
<evidence type="ECO:0000256" key="3">
    <source>
        <dbReference type="ARBA" id="ARBA00022723"/>
    </source>
</evidence>
<evidence type="ECO:0000256" key="13">
    <source>
        <dbReference type="SAM" id="Phobius"/>
    </source>
</evidence>
<evidence type="ECO:0000256" key="8">
    <source>
        <dbReference type="ARBA" id="ARBA00040151"/>
    </source>
</evidence>
<keyword evidence="6 13" id="KW-1133">Transmembrane helix</keyword>
<dbReference type="SMART" id="SM00744">
    <property type="entry name" value="RINGv"/>
    <property type="match status" value="1"/>
</dbReference>
<name>A0A9P0AQP6_BEMTA</name>
<evidence type="ECO:0000256" key="9">
    <source>
        <dbReference type="ARBA" id="ARBA00043044"/>
    </source>
</evidence>
<feature type="compositionally biased region" description="Polar residues" evidence="12">
    <location>
        <begin position="314"/>
        <end position="324"/>
    </location>
</feature>
<dbReference type="Gene3D" id="3.30.40.10">
    <property type="entry name" value="Zinc/RING finger domain, C3HC4 (zinc finger)"/>
    <property type="match status" value="1"/>
</dbReference>
<feature type="compositionally biased region" description="Polar residues" evidence="12">
    <location>
        <begin position="294"/>
        <end position="303"/>
    </location>
</feature>
<keyword evidence="5" id="KW-0862">Zinc</keyword>
<proteinExistence type="predicted"/>
<evidence type="ECO:0000259" key="14">
    <source>
        <dbReference type="PROSITE" id="PS51292"/>
    </source>
</evidence>
<evidence type="ECO:0000256" key="5">
    <source>
        <dbReference type="ARBA" id="ARBA00022833"/>
    </source>
</evidence>
<organism evidence="15 16">
    <name type="scientific">Bemisia tabaci</name>
    <name type="common">Sweetpotato whitefly</name>
    <name type="synonym">Aleurodes tabaci</name>
    <dbReference type="NCBI Taxonomy" id="7038"/>
    <lineage>
        <taxon>Eukaryota</taxon>
        <taxon>Metazoa</taxon>
        <taxon>Ecdysozoa</taxon>
        <taxon>Arthropoda</taxon>
        <taxon>Hexapoda</taxon>
        <taxon>Insecta</taxon>
        <taxon>Pterygota</taxon>
        <taxon>Neoptera</taxon>
        <taxon>Paraneoptera</taxon>
        <taxon>Hemiptera</taxon>
        <taxon>Sternorrhyncha</taxon>
        <taxon>Aleyrodoidea</taxon>
        <taxon>Aleyrodidae</taxon>
        <taxon>Aleyrodinae</taxon>
        <taxon>Bemisia</taxon>
    </lineage>
</organism>
<evidence type="ECO:0000313" key="16">
    <source>
        <dbReference type="Proteomes" id="UP001152759"/>
    </source>
</evidence>
<evidence type="ECO:0000256" key="7">
    <source>
        <dbReference type="ARBA" id="ARBA00023136"/>
    </source>
</evidence>
<evidence type="ECO:0000256" key="6">
    <source>
        <dbReference type="ARBA" id="ARBA00022989"/>
    </source>
</evidence>
<sequence length="336" mass="37311">MNDESVQIEASENTEDVNENSDANRRTCWVCFASDEDDPTALWIHPCKCRGHSKWVHQNCLQRWVDEKQSRQGTVAVACSACNTEYIIVYPKLGIFVHILDTIANVNYKICPLIAAGIFVGSIYWTAVSYGAVTVMQVVGHRDALLAMEAADPIVLLVGLPTIPFMLIAGKLIKWEDAVLTLLRKYSPKLPFVRYMLPLFMTENEAENRGSDFPPLASSHSSTSILCSALLLPTIATFCGKLFFDSVSNNLHRTLLGGITFITVKGVLNIYYKQQKLVRKSQRKILNYETNEFTSTSTGTSIDNRSEPAGGNNSGRTQTVNIPSNDAMFDPADWNS</sequence>
<evidence type="ECO:0000256" key="10">
    <source>
        <dbReference type="ARBA" id="ARBA00043185"/>
    </source>
</evidence>
<dbReference type="InterPro" id="IPR013083">
    <property type="entry name" value="Znf_RING/FYVE/PHD"/>
</dbReference>
<feature type="region of interest" description="Disordered" evidence="12">
    <location>
        <begin position="294"/>
        <end position="336"/>
    </location>
</feature>
<evidence type="ECO:0000256" key="2">
    <source>
        <dbReference type="ARBA" id="ARBA00022692"/>
    </source>
</evidence>
<dbReference type="Proteomes" id="UP001152759">
    <property type="component" value="Chromosome 9"/>
</dbReference>
<dbReference type="AlphaFoldDB" id="A0A9P0AQP6"/>
<evidence type="ECO:0000256" key="1">
    <source>
        <dbReference type="ARBA" id="ARBA00004141"/>
    </source>
</evidence>
<feature type="transmembrane region" description="Helical" evidence="13">
    <location>
        <begin position="225"/>
        <end position="243"/>
    </location>
</feature>
<keyword evidence="16" id="KW-1185">Reference proteome</keyword>
<evidence type="ECO:0000256" key="4">
    <source>
        <dbReference type="ARBA" id="ARBA00022771"/>
    </source>
</evidence>
<dbReference type="CDD" id="cd16701">
    <property type="entry name" value="RING_CH-C4HC3_MARCH5"/>
    <property type="match status" value="1"/>
</dbReference>
<dbReference type="PANTHER" id="PTHR46283">
    <property type="entry name" value="E3 UBIQUITIN-PROTEIN LIGASE MARCH5"/>
    <property type="match status" value="1"/>
</dbReference>
<keyword evidence="2 13" id="KW-0812">Transmembrane</keyword>
<evidence type="ECO:0000256" key="11">
    <source>
        <dbReference type="ARBA" id="ARBA00043231"/>
    </source>
</evidence>
<accession>A0A9P0AQP6</accession>
<feature type="domain" description="RING-CH-type" evidence="14">
    <location>
        <begin position="20"/>
        <end position="89"/>
    </location>
</feature>
<dbReference type="PROSITE" id="PS51292">
    <property type="entry name" value="ZF_RING_CH"/>
    <property type="match status" value="1"/>
</dbReference>
<feature type="transmembrane region" description="Helical" evidence="13">
    <location>
        <begin position="153"/>
        <end position="173"/>
    </location>
</feature>
<dbReference type="SUPFAM" id="SSF57850">
    <property type="entry name" value="RING/U-box"/>
    <property type="match status" value="1"/>
</dbReference>
<gene>
    <name evidence="15" type="ORF">BEMITA_LOCUS14246</name>
</gene>
<protein>
    <recommendedName>
        <fullName evidence="8">E3 ubiquitin-protein ligase MARCHF5</fullName>
    </recommendedName>
    <alternativeName>
        <fullName evidence="10">Membrane-associated RING finger protein 5</fullName>
    </alternativeName>
    <alternativeName>
        <fullName evidence="9">Membrane-associated RING-CH protein V</fullName>
    </alternativeName>
    <alternativeName>
        <fullName evidence="11">RING-type E3 ubiquitin transferase MARCHF5</fullName>
    </alternativeName>
</protein>
<dbReference type="EMBL" id="OU963870">
    <property type="protein sequence ID" value="CAH0396142.1"/>
    <property type="molecule type" value="Genomic_DNA"/>
</dbReference>
<keyword evidence="3" id="KW-0479">Metal-binding</keyword>
<comment type="subcellular location">
    <subcellularLocation>
        <location evidence="1">Membrane</location>
        <topology evidence="1">Multi-pass membrane protein</topology>
    </subcellularLocation>
</comment>
<dbReference type="GO" id="GO:0016020">
    <property type="term" value="C:membrane"/>
    <property type="evidence" value="ECO:0007669"/>
    <property type="project" value="UniProtKB-SubCell"/>
</dbReference>
<evidence type="ECO:0000256" key="12">
    <source>
        <dbReference type="SAM" id="MobiDB-lite"/>
    </source>
</evidence>
<reference evidence="15" key="1">
    <citation type="submission" date="2021-12" db="EMBL/GenBank/DDBJ databases">
        <authorList>
            <person name="King R."/>
        </authorList>
    </citation>
    <scope>NUCLEOTIDE SEQUENCE</scope>
</reference>
<dbReference type="InterPro" id="IPR011016">
    <property type="entry name" value="Znf_RING-CH"/>
</dbReference>
<dbReference type="Pfam" id="PF12906">
    <property type="entry name" value="RINGv"/>
    <property type="match status" value="1"/>
</dbReference>